<dbReference type="Proteomes" id="UP000683417">
    <property type="component" value="Unassembled WGS sequence"/>
</dbReference>
<feature type="transmembrane region" description="Helical" evidence="1">
    <location>
        <begin position="21"/>
        <end position="38"/>
    </location>
</feature>
<sequence length="47" mass="5686">MDRQHPSMSTYFFRELRLKRVELYSALIELFVSIFFALSRQISNQES</sequence>
<keyword evidence="1" id="KW-0812">Transmembrane</keyword>
<evidence type="ECO:0000313" key="3">
    <source>
        <dbReference type="Proteomes" id="UP000683417"/>
    </source>
</evidence>
<protein>
    <submittedName>
        <fullName evidence="2">BgTH12-06204</fullName>
    </submittedName>
</protein>
<keyword evidence="1" id="KW-1133">Transmembrane helix</keyword>
<evidence type="ECO:0000313" key="2">
    <source>
        <dbReference type="EMBL" id="CAD6504475.1"/>
    </source>
</evidence>
<reference evidence="2" key="1">
    <citation type="submission" date="2020-10" db="EMBL/GenBank/DDBJ databases">
        <authorList>
            <person name="Muller C M."/>
        </authorList>
    </citation>
    <scope>NUCLEOTIDE SEQUENCE</scope>
    <source>
        <strain evidence="2">THUN-12</strain>
    </source>
</reference>
<name>A0A9W4D492_BLUGR</name>
<evidence type="ECO:0000256" key="1">
    <source>
        <dbReference type="SAM" id="Phobius"/>
    </source>
</evidence>
<gene>
    <name evidence="2" type="ORF">BGTH12_LOCUS5833</name>
</gene>
<dbReference type="EMBL" id="CAJHIT010000008">
    <property type="protein sequence ID" value="CAD6504475.1"/>
    <property type="molecule type" value="Genomic_DNA"/>
</dbReference>
<proteinExistence type="predicted"/>
<dbReference type="AlphaFoldDB" id="A0A9W4D492"/>
<organism evidence="2 3">
    <name type="scientific">Blumeria graminis f. sp. triticale</name>
    <dbReference type="NCBI Taxonomy" id="1689686"/>
    <lineage>
        <taxon>Eukaryota</taxon>
        <taxon>Fungi</taxon>
        <taxon>Dikarya</taxon>
        <taxon>Ascomycota</taxon>
        <taxon>Pezizomycotina</taxon>
        <taxon>Leotiomycetes</taxon>
        <taxon>Erysiphales</taxon>
        <taxon>Erysiphaceae</taxon>
        <taxon>Blumeria</taxon>
    </lineage>
</organism>
<accession>A0A9W4D492</accession>
<keyword evidence="1" id="KW-0472">Membrane</keyword>
<comment type="caution">
    <text evidence="2">The sequence shown here is derived from an EMBL/GenBank/DDBJ whole genome shotgun (WGS) entry which is preliminary data.</text>
</comment>